<name>A0AAD8ANA1_BIOPF</name>
<protein>
    <submittedName>
        <fullName evidence="2">Amidohydrolase family protein</fullName>
    </submittedName>
</protein>
<reference evidence="2" key="2">
    <citation type="submission" date="2023-04" db="EMBL/GenBank/DDBJ databases">
        <authorList>
            <person name="Bu L."/>
            <person name="Lu L."/>
            <person name="Laidemitt M.R."/>
            <person name="Zhang S.M."/>
            <person name="Mutuku M."/>
            <person name="Mkoji G."/>
            <person name="Steinauer M."/>
            <person name="Loker E.S."/>
        </authorList>
    </citation>
    <scope>NUCLEOTIDE SEQUENCE</scope>
    <source>
        <strain evidence="2">KasaAsao</strain>
        <tissue evidence="2">Whole Snail</tissue>
    </source>
</reference>
<feature type="compositionally biased region" description="Basic residues" evidence="1">
    <location>
        <begin position="228"/>
        <end position="237"/>
    </location>
</feature>
<reference evidence="2" key="1">
    <citation type="journal article" date="2023" name="PLoS Negl. Trop. Dis.">
        <title>A genome sequence for Biomphalaria pfeifferi, the major vector snail for the human-infecting parasite Schistosoma mansoni.</title>
        <authorList>
            <person name="Bu L."/>
            <person name="Lu L."/>
            <person name="Laidemitt M.R."/>
            <person name="Zhang S.M."/>
            <person name="Mutuku M."/>
            <person name="Mkoji G."/>
            <person name="Steinauer M."/>
            <person name="Loker E.S."/>
        </authorList>
    </citation>
    <scope>NUCLEOTIDE SEQUENCE</scope>
    <source>
        <strain evidence="2">KasaAsao</strain>
    </source>
</reference>
<dbReference type="AlphaFoldDB" id="A0AAD8ANA1"/>
<accession>A0AAD8ANA1</accession>
<dbReference type="GO" id="GO:0005737">
    <property type="term" value="C:cytoplasm"/>
    <property type="evidence" value="ECO:0007669"/>
    <property type="project" value="TreeGrafter"/>
</dbReference>
<comment type="caution">
    <text evidence="2">The sequence shown here is derived from an EMBL/GenBank/DDBJ whole genome shotgun (WGS) entry which is preliminary data.</text>
</comment>
<proteinExistence type="predicted"/>
<dbReference type="GO" id="GO:0006145">
    <property type="term" value="P:purine nucleobase catabolic process"/>
    <property type="evidence" value="ECO:0007669"/>
    <property type="project" value="TreeGrafter"/>
</dbReference>
<sequence length="251" mass="26724">MFVCSVFGQEKPTAYINAKIIPIVGQPIEQGVLLVQNGKITAVGDARTVRLSSDVQLVDLKGKTIMPGLVDTHSHIGEGSGADASAPMQPDVRLLDGINPRSSGFQRAQSGGITTVNVMPGSGHLNSGQTLYLKLRDGAVKIDDLLIFDKDGKYAGGIKFANGTNPIRAGGGAFPGTRAKSAALVRDLFIKAQEYREKIRKAGSDTTKLPPRDLQMEALTEVLDGKTRRSFSHASPRRHSDGSASAKGIRF</sequence>
<evidence type="ECO:0000313" key="3">
    <source>
        <dbReference type="Proteomes" id="UP001233172"/>
    </source>
</evidence>
<evidence type="ECO:0000313" key="2">
    <source>
        <dbReference type="EMBL" id="KAK0039356.1"/>
    </source>
</evidence>
<dbReference type="SUPFAM" id="SSF51338">
    <property type="entry name" value="Composite domain of metallo-dependent hydrolases"/>
    <property type="match status" value="1"/>
</dbReference>
<dbReference type="PANTHER" id="PTHR43668:SF6">
    <property type="entry name" value="AMIDOHYDROLASE"/>
    <property type="match status" value="1"/>
</dbReference>
<organism evidence="2 3">
    <name type="scientific">Biomphalaria pfeifferi</name>
    <name type="common">Bloodfluke planorb</name>
    <name type="synonym">Freshwater snail</name>
    <dbReference type="NCBI Taxonomy" id="112525"/>
    <lineage>
        <taxon>Eukaryota</taxon>
        <taxon>Metazoa</taxon>
        <taxon>Spiralia</taxon>
        <taxon>Lophotrochozoa</taxon>
        <taxon>Mollusca</taxon>
        <taxon>Gastropoda</taxon>
        <taxon>Heterobranchia</taxon>
        <taxon>Euthyneura</taxon>
        <taxon>Panpulmonata</taxon>
        <taxon>Hygrophila</taxon>
        <taxon>Lymnaeoidea</taxon>
        <taxon>Planorbidae</taxon>
        <taxon>Biomphalaria</taxon>
    </lineage>
</organism>
<dbReference type="Proteomes" id="UP001233172">
    <property type="component" value="Unassembled WGS sequence"/>
</dbReference>
<keyword evidence="3" id="KW-1185">Reference proteome</keyword>
<dbReference type="PANTHER" id="PTHR43668">
    <property type="entry name" value="ALLANTOINASE"/>
    <property type="match status" value="1"/>
</dbReference>
<dbReference type="EMBL" id="JASAOG010000451">
    <property type="protein sequence ID" value="KAK0039356.1"/>
    <property type="molecule type" value="Genomic_DNA"/>
</dbReference>
<evidence type="ECO:0000256" key="1">
    <source>
        <dbReference type="SAM" id="MobiDB-lite"/>
    </source>
</evidence>
<dbReference type="Gene3D" id="2.30.40.10">
    <property type="entry name" value="Urease, subunit C, domain 1"/>
    <property type="match status" value="1"/>
</dbReference>
<dbReference type="InterPro" id="IPR050138">
    <property type="entry name" value="DHOase/Allantoinase_Hydrolase"/>
</dbReference>
<dbReference type="Gene3D" id="3.20.20.140">
    <property type="entry name" value="Metal-dependent hydrolases"/>
    <property type="match status" value="1"/>
</dbReference>
<gene>
    <name evidence="2" type="ORF">Bpfe_031189</name>
</gene>
<feature type="region of interest" description="Disordered" evidence="1">
    <location>
        <begin position="225"/>
        <end position="251"/>
    </location>
</feature>
<dbReference type="InterPro" id="IPR011059">
    <property type="entry name" value="Metal-dep_hydrolase_composite"/>
</dbReference>
<dbReference type="GO" id="GO:0004038">
    <property type="term" value="F:allantoinase activity"/>
    <property type="evidence" value="ECO:0007669"/>
    <property type="project" value="TreeGrafter"/>
</dbReference>